<gene>
    <name evidence="1" type="ORF">SLUN_04570</name>
</gene>
<accession>A0A2R4SXJ0</accession>
<dbReference type="KEGG" id="slk:SLUN_04570"/>
<evidence type="ECO:0000313" key="2">
    <source>
        <dbReference type="Proteomes" id="UP000244201"/>
    </source>
</evidence>
<evidence type="ECO:0000313" key="1">
    <source>
        <dbReference type="EMBL" id="AVZ71579.1"/>
    </source>
</evidence>
<dbReference type="RefSeq" id="WP_108147269.1">
    <property type="nucleotide sequence ID" value="NZ_CP026304.1"/>
</dbReference>
<dbReference type="AlphaFoldDB" id="A0A2R4SXJ0"/>
<dbReference type="GeneID" id="55654541"/>
<sequence length="72" mass="7799">MPAPPGHTVSRPIGVITVRDTPTAGTRPYAFVITEDSHVWANMWDAHELAQLDEKGHRPLRSVATDDPAAGL</sequence>
<organism evidence="1 2">
    <name type="scientific">Streptomyces lunaelactis</name>
    <dbReference type="NCBI Taxonomy" id="1535768"/>
    <lineage>
        <taxon>Bacteria</taxon>
        <taxon>Bacillati</taxon>
        <taxon>Actinomycetota</taxon>
        <taxon>Actinomycetes</taxon>
        <taxon>Kitasatosporales</taxon>
        <taxon>Streptomycetaceae</taxon>
        <taxon>Streptomyces</taxon>
    </lineage>
</organism>
<name>A0A2R4SXJ0_9ACTN</name>
<keyword evidence="2" id="KW-1185">Reference proteome</keyword>
<dbReference type="Proteomes" id="UP000244201">
    <property type="component" value="Chromosome"/>
</dbReference>
<proteinExistence type="predicted"/>
<reference evidence="1 2" key="1">
    <citation type="submission" date="2018-01" db="EMBL/GenBank/DDBJ databases">
        <title>Complete genome sequence of Streptomyces lunaelactis MM109T, a Ferroverdin A producer isolated from cave moonmilk deposits.</title>
        <authorList>
            <person name="Naome A."/>
            <person name="Martinet L."/>
            <person name="Maciejewska M."/>
            <person name="Anderssen S."/>
            <person name="Adam D."/>
            <person name="Tenconi E."/>
            <person name="Deflandre B."/>
            <person name="Arguelles-Arias A."/>
            <person name="Calusinska M."/>
            <person name="Copieters W."/>
            <person name="Karim L."/>
            <person name="Hanikenne M."/>
            <person name="Baurain D."/>
            <person name="van Wezel G."/>
            <person name="Smargiasso N."/>
            <person name="de Pauw E."/>
            <person name="Delfosse P."/>
            <person name="Rigali S."/>
        </authorList>
    </citation>
    <scope>NUCLEOTIDE SEQUENCE [LARGE SCALE GENOMIC DNA]</scope>
    <source>
        <strain evidence="1 2">MM109</strain>
    </source>
</reference>
<dbReference type="OrthoDB" id="9816502at2"/>
<protein>
    <submittedName>
        <fullName evidence="1">Uncharacterized protein</fullName>
    </submittedName>
</protein>
<dbReference type="EMBL" id="CP026304">
    <property type="protein sequence ID" value="AVZ71579.1"/>
    <property type="molecule type" value="Genomic_DNA"/>
</dbReference>